<proteinExistence type="predicted"/>
<sequence length="58" mass="6150">MLFFIKKFWILSVVFLLSGCLVTSALSLATSAVMTVGEIAIKTAGTVVSTVLPENTTE</sequence>
<evidence type="ECO:0000313" key="1">
    <source>
        <dbReference type="EMBL" id="MDP8173356.1"/>
    </source>
</evidence>
<organism evidence="1 2">
    <name type="scientific">Phocoenobacter skyensis</name>
    <dbReference type="NCBI Taxonomy" id="97481"/>
    <lineage>
        <taxon>Bacteria</taxon>
        <taxon>Pseudomonadati</taxon>
        <taxon>Pseudomonadota</taxon>
        <taxon>Gammaproteobacteria</taxon>
        <taxon>Pasteurellales</taxon>
        <taxon>Pasteurellaceae</taxon>
        <taxon>Phocoenobacter</taxon>
    </lineage>
</organism>
<dbReference type="PROSITE" id="PS51257">
    <property type="entry name" value="PROKAR_LIPOPROTEIN"/>
    <property type="match status" value="1"/>
</dbReference>
<accession>A0AAJ6NAS0</accession>
<dbReference type="EMBL" id="JASAYQ010000014">
    <property type="protein sequence ID" value="MDP8173356.1"/>
    <property type="molecule type" value="Genomic_DNA"/>
</dbReference>
<reference evidence="1" key="1">
    <citation type="journal article" date="2023" name="Front. Microbiol.">
        <title>Phylogeography and host specificity of Pasteurellaceae pathogenic to sea-farmed fish in the north-east Atlantic.</title>
        <authorList>
            <person name="Gulla S."/>
            <person name="Colquhoun D.J."/>
            <person name="Olsen A.B."/>
            <person name="Spilsberg B."/>
            <person name="Lagesen K."/>
            <person name="Aakesson C.P."/>
            <person name="Strom S."/>
            <person name="Manji F."/>
            <person name="Birkbeck T.H."/>
            <person name="Nilsen H.K."/>
        </authorList>
    </citation>
    <scope>NUCLEOTIDE SEQUENCE</scope>
    <source>
        <strain evidence="1">TW16_20</strain>
    </source>
</reference>
<dbReference type="AlphaFoldDB" id="A0AAJ6NAS0"/>
<dbReference type="RefSeq" id="WP_306374888.1">
    <property type="nucleotide sequence ID" value="NZ_JASAYK010000010.1"/>
</dbReference>
<protein>
    <recommendedName>
        <fullName evidence="3">Lipoprotein</fullName>
    </recommendedName>
</protein>
<evidence type="ECO:0000313" key="2">
    <source>
        <dbReference type="Proteomes" id="UP001236239"/>
    </source>
</evidence>
<name>A0AAJ6NAS0_9PAST</name>
<gene>
    <name evidence="1" type="ORF">QJU93_08300</name>
</gene>
<dbReference type="Proteomes" id="UP001236239">
    <property type="component" value="Unassembled WGS sequence"/>
</dbReference>
<comment type="caution">
    <text evidence="1">The sequence shown here is derived from an EMBL/GenBank/DDBJ whole genome shotgun (WGS) entry which is preliminary data.</text>
</comment>
<evidence type="ECO:0008006" key="3">
    <source>
        <dbReference type="Google" id="ProtNLM"/>
    </source>
</evidence>